<evidence type="ECO:0000313" key="3">
    <source>
        <dbReference type="Proteomes" id="UP000243847"/>
    </source>
</evidence>
<dbReference type="KEGG" id="amin:AUMI_110660"/>
<evidence type="ECO:0000256" key="1">
    <source>
        <dbReference type="SAM" id="Phobius"/>
    </source>
</evidence>
<sequence>MPEPSLSDVLVAVGRLEEMVKAVNDKLDRLENTTDRHWKKLAEHDVEIELLKQRQGPRVHITNWIAMGIGLLGFIAAFATWVVK</sequence>
<keyword evidence="1" id="KW-0472">Membrane</keyword>
<feature type="transmembrane region" description="Helical" evidence="1">
    <location>
        <begin position="61"/>
        <end position="83"/>
    </location>
</feature>
<accession>A0A173LXN1</accession>
<dbReference type="RefSeq" id="WP_096382216.1">
    <property type="nucleotide sequence ID" value="NZ_AP017457.1"/>
</dbReference>
<keyword evidence="1" id="KW-1133">Transmembrane helix</keyword>
<protein>
    <submittedName>
        <fullName evidence="2">Pathway-specific nitrogen regulator</fullName>
    </submittedName>
</protein>
<proteinExistence type="predicted"/>
<gene>
    <name evidence="2" type="ORF">AUMI_110660</name>
</gene>
<keyword evidence="1" id="KW-0812">Transmembrane</keyword>
<organism evidence="2 3">
    <name type="scientific">Aurantimicrobium minutum</name>
    <dbReference type="NCBI Taxonomy" id="708131"/>
    <lineage>
        <taxon>Bacteria</taxon>
        <taxon>Bacillati</taxon>
        <taxon>Actinomycetota</taxon>
        <taxon>Actinomycetes</taxon>
        <taxon>Micrococcales</taxon>
        <taxon>Microbacteriaceae</taxon>
        <taxon>Aurantimicrobium</taxon>
    </lineage>
</organism>
<dbReference type="GeneID" id="80452259"/>
<dbReference type="EMBL" id="AP017457">
    <property type="protein sequence ID" value="BAU99608.1"/>
    <property type="molecule type" value="Genomic_DNA"/>
</dbReference>
<name>A0A173LXN1_9MICO</name>
<reference evidence="2 3" key="1">
    <citation type="journal article" date="2016" name="Genome Announc.">
        <title>Complete Genome Sequence of Aurantimicrobium minutum Type Strain KNCT, a Planktonic Ultramicrobacterium Isolated from River Water.</title>
        <authorList>
            <person name="Nakai R."/>
            <person name="Fujisawa T."/>
            <person name="Nakamura Y."/>
            <person name="Nishide H."/>
            <person name="Uchiyama I."/>
            <person name="Baba T."/>
            <person name="Toyoda A."/>
            <person name="Fujiyama A."/>
            <person name="Naganuma T."/>
            <person name="Niki H."/>
        </authorList>
    </citation>
    <scope>NUCLEOTIDE SEQUENCE [LARGE SCALE GENOMIC DNA]</scope>
    <source>
        <strain evidence="2 3">KNC</strain>
    </source>
</reference>
<evidence type="ECO:0000313" key="2">
    <source>
        <dbReference type="EMBL" id="BAU99608.1"/>
    </source>
</evidence>
<dbReference type="AlphaFoldDB" id="A0A173LXN1"/>
<dbReference type="Proteomes" id="UP000243847">
    <property type="component" value="Chromosome sequence1"/>
</dbReference>